<organism evidence="3 4">
    <name type="scientific">Steinernema carpocapsae</name>
    <name type="common">Entomopathogenic nematode</name>
    <dbReference type="NCBI Taxonomy" id="34508"/>
    <lineage>
        <taxon>Eukaryota</taxon>
        <taxon>Metazoa</taxon>
        <taxon>Ecdysozoa</taxon>
        <taxon>Nematoda</taxon>
        <taxon>Chromadorea</taxon>
        <taxon>Rhabditida</taxon>
        <taxon>Tylenchina</taxon>
        <taxon>Panagrolaimomorpha</taxon>
        <taxon>Strongyloidoidea</taxon>
        <taxon>Steinernematidae</taxon>
        <taxon>Steinernema</taxon>
    </lineage>
</organism>
<feature type="domain" description="BTB" evidence="2">
    <location>
        <begin position="42"/>
        <end position="103"/>
    </location>
</feature>
<evidence type="ECO:0000256" key="1">
    <source>
        <dbReference type="SAM" id="MobiDB-lite"/>
    </source>
</evidence>
<protein>
    <recommendedName>
        <fullName evidence="2">BTB domain-containing protein</fullName>
    </recommendedName>
</protein>
<dbReference type="PROSITE" id="PS50097">
    <property type="entry name" value="BTB"/>
    <property type="match status" value="1"/>
</dbReference>
<accession>A0A4U5N5U5</accession>
<dbReference type="EMBL" id="AZBU02000005">
    <property type="protein sequence ID" value="TKR77929.1"/>
    <property type="molecule type" value="Genomic_DNA"/>
</dbReference>
<name>A0A4U5N5U5_STECR</name>
<proteinExistence type="predicted"/>
<reference evidence="3 4" key="2">
    <citation type="journal article" date="2019" name="G3 (Bethesda)">
        <title>Hybrid Assembly of the Genome of the Entomopathogenic Nematode Steinernema carpocapsae Identifies the X-Chromosome.</title>
        <authorList>
            <person name="Serra L."/>
            <person name="Macchietto M."/>
            <person name="Macias-Munoz A."/>
            <person name="McGill C.J."/>
            <person name="Rodriguez I.M."/>
            <person name="Rodriguez B."/>
            <person name="Murad R."/>
            <person name="Mortazavi A."/>
        </authorList>
    </citation>
    <scope>NUCLEOTIDE SEQUENCE [LARGE SCALE GENOMIC DNA]</scope>
    <source>
        <strain evidence="3 4">ALL</strain>
    </source>
</reference>
<dbReference type="InterPro" id="IPR011333">
    <property type="entry name" value="SKP1/BTB/POZ_sf"/>
</dbReference>
<dbReference type="AlphaFoldDB" id="A0A4U5N5U5"/>
<evidence type="ECO:0000313" key="3">
    <source>
        <dbReference type="EMBL" id="TKR77929.1"/>
    </source>
</evidence>
<feature type="region of interest" description="Disordered" evidence="1">
    <location>
        <begin position="161"/>
        <end position="190"/>
    </location>
</feature>
<feature type="compositionally biased region" description="Polar residues" evidence="1">
    <location>
        <begin position="170"/>
        <end position="190"/>
    </location>
</feature>
<dbReference type="Proteomes" id="UP000298663">
    <property type="component" value="Unassembled WGS sequence"/>
</dbReference>
<dbReference type="InterPro" id="IPR000210">
    <property type="entry name" value="BTB/POZ_dom"/>
</dbReference>
<gene>
    <name evidence="3" type="ORF">L596_018818</name>
</gene>
<dbReference type="CDD" id="cd18186">
    <property type="entry name" value="BTB_POZ_ZBTB_KLHL-like"/>
    <property type="match status" value="1"/>
</dbReference>
<sequence length="365" mass="40497">MQKRMTKTVKTASNATKMLRKLKRLERLADDFLLFYLSSSDGDVSLITAGEVAVKCHRVVLAARTSLMKVNGAGNTIDMRDYTADAVRAYVKFLYGATIEWSLQEIDVIRRLAEAHGPIGLTGLLIESEAETRGSEDATDAIVEDSCSVVAETAASELFPFPQPGDRTTAETSSIEKTAQESDVSVNPDISMNPFRNIKITREASQSFGMDGLRAPRVLAEETRQSSAGREVRFPETTLQEEDDVIVISDSSNSLPSSTARASLTQDLLNLDLDSTILEDSPESNAENILASNGCSQEFLRPISPLKFDDSLLYQDPDPCDDVVYETRSPEKRIQRSLTPCFRTWFPRKFLRLWAIHFSSGLHSR</sequence>
<dbReference type="Gene3D" id="3.30.710.10">
    <property type="entry name" value="Potassium Channel Kv1.1, Chain A"/>
    <property type="match status" value="1"/>
</dbReference>
<comment type="caution">
    <text evidence="3">The sequence shown here is derived from an EMBL/GenBank/DDBJ whole genome shotgun (WGS) entry which is preliminary data.</text>
</comment>
<dbReference type="STRING" id="34508.A0A4U5N5U5"/>
<dbReference type="Pfam" id="PF00651">
    <property type="entry name" value="BTB"/>
    <property type="match status" value="1"/>
</dbReference>
<reference evidence="3 4" key="1">
    <citation type="journal article" date="2015" name="Genome Biol.">
        <title>Comparative genomics of Steinernema reveals deeply conserved gene regulatory networks.</title>
        <authorList>
            <person name="Dillman A.R."/>
            <person name="Macchietto M."/>
            <person name="Porter C.F."/>
            <person name="Rogers A."/>
            <person name="Williams B."/>
            <person name="Antoshechkin I."/>
            <person name="Lee M.M."/>
            <person name="Goodwin Z."/>
            <person name="Lu X."/>
            <person name="Lewis E.E."/>
            <person name="Goodrich-Blair H."/>
            <person name="Stock S.P."/>
            <person name="Adams B.J."/>
            <person name="Sternberg P.W."/>
            <person name="Mortazavi A."/>
        </authorList>
    </citation>
    <scope>NUCLEOTIDE SEQUENCE [LARGE SCALE GENOMIC DNA]</scope>
    <source>
        <strain evidence="3 4">ALL</strain>
    </source>
</reference>
<dbReference type="SUPFAM" id="SSF54695">
    <property type="entry name" value="POZ domain"/>
    <property type="match status" value="1"/>
</dbReference>
<keyword evidence="4" id="KW-1185">Reference proteome</keyword>
<evidence type="ECO:0000313" key="4">
    <source>
        <dbReference type="Proteomes" id="UP000298663"/>
    </source>
</evidence>
<evidence type="ECO:0000259" key="2">
    <source>
        <dbReference type="PROSITE" id="PS50097"/>
    </source>
</evidence>